<feature type="non-terminal residue" evidence="1">
    <location>
        <position position="83"/>
    </location>
</feature>
<gene>
    <name evidence="1" type="ORF">METZ01_LOCUS314095</name>
</gene>
<organism evidence="1">
    <name type="scientific">marine metagenome</name>
    <dbReference type="NCBI Taxonomy" id="408172"/>
    <lineage>
        <taxon>unclassified sequences</taxon>
        <taxon>metagenomes</taxon>
        <taxon>ecological metagenomes</taxon>
    </lineage>
</organism>
<dbReference type="EMBL" id="UINC01100859">
    <property type="protein sequence ID" value="SVC61241.1"/>
    <property type="molecule type" value="Genomic_DNA"/>
</dbReference>
<evidence type="ECO:0000313" key="1">
    <source>
        <dbReference type="EMBL" id="SVC61241.1"/>
    </source>
</evidence>
<protein>
    <submittedName>
        <fullName evidence="1">Uncharacterized protein</fullName>
    </submittedName>
</protein>
<accession>A0A382NNT0</accession>
<proteinExistence type="predicted"/>
<dbReference type="AlphaFoldDB" id="A0A382NNT0"/>
<name>A0A382NNT0_9ZZZZ</name>
<sequence>MKTAPLALAALATIIVADMAHPAPLTFTARSQALSATGGGKYKPVETEVTWEASKTAVIIVDMWDDHWCPNAAKRVAEMAKPM</sequence>
<reference evidence="1" key="1">
    <citation type="submission" date="2018-05" db="EMBL/GenBank/DDBJ databases">
        <authorList>
            <person name="Lanie J.A."/>
            <person name="Ng W.-L."/>
            <person name="Kazmierczak K.M."/>
            <person name="Andrzejewski T.M."/>
            <person name="Davidsen T.M."/>
            <person name="Wayne K.J."/>
            <person name="Tettelin H."/>
            <person name="Glass J.I."/>
            <person name="Rusch D."/>
            <person name="Podicherti R."/>
            <person name="Tsui H.-C.T."/>
            <person name="Winkler M.E."/>
        </authorList>
    </citation>
    <scope>NUCLEOTIDE SEQUENCE</scope>
</reference>